<accession>A0A345ILM6</accession>
<evidence type="ECO:0000313" key="2">
    <source>
        <dbReference type="Proteomes" id="UP000253744"/>
    </source>
</evidence>
<dbReference type="AlphaFoldDB" id="A0A345ILM6"/>
<geneLocation type="plasmid" evidence="2">
    <name>pdrdi</name>
</geneLocation>
<name>A0A345ILM6_9DEIO</name>
<dbReference type="KEGG" id="dwu:DVJ83_15640"/>
<dbReference type="Proteomes" id="UP000253744">
    <property type="component" value="Plasmid pDrdI"/>
</dbReference>
<organism evidence="1 2">
    <name type="scientific">Deinococcus wulumuqiensis</name>
    <dbReference type="NCBI Taxonomy" id="980427"/>
    <lineage>
        <taxon>Bacteria</taxon>
        <taxon>Thermotogati</taxon>
        <taxon>Deinococcota</taxon>
        <taxon>Deinococci</taxon>
        <taxon>Deinococcales</taxon>
        <taxon>Deinococcaceae</taxon>
        <taxon>Deinococcus</taxon>
    </lineage>
</organism>
<keyword evidence="1" id="KW-0614">Plasmid</keyword>
<dbReference type="EMBL" id="CP031163">
    <property type="protein sequence ID" value="AXH00599.1"/>
    <property type="molecule type" value="Genomic_DNA"/>
</dbReference>
<gene>
    <name evidence="1" type="ORF">DVJ83_15640</name>
</gene>
<reference evidence="1 2" key="1">
    <citation type="submission" date="2018-07" db="EMBL/GenBank/DDBJ databases">
        <title>Complete Genome and Methylome Analysis of Deinococcus wulumuqiensis NEB 479.</title>
        <authorList>
            <person name="Fomenkov A."/>
            <person name="Luyten Y."/>
            <person name="Vincze T."/>
            <person name="Anton B.P."/>
            <person name="Clark T."/>
            <person name="Roberts R.J."/>
            <person name="Morgan R.D."/>
        </authorList>
    </citation>
    <scope>NUCLEOTIDE SEQUENCE [LARGE SCALE GENOMIC DNA]</scope>
    <source>
        <strain evidence="1 2">NEB 479</strain>
        <plasmid evidence="2">Plasmid pdrdi</plasmid>
    </source>
</reference>
<protein>
    <submittedName>
        <fullName evidence="1">Uncharacterized protein</fullName>
    </submittedName>
</protein>
<evidence type="ECO:0000313" key="1">
    <source>
        <dbReference type="EMBL" id="AXH00599.1"/>
    </source>
</evidence>
<proteinExistence type="predicted"/>
<sequence>MACLDDVVDAQGVAFVHPVAEAQQLLRRAVEFEFLLLQADRAGGASFGVVRGSGHGWQVADAEGDDALVCQLVGNGVACRLPICLEAGDDGVDVHLARREGVKVQPTDPTDELAALVIIEGRQLGPDPGHAAMRP</sequence>